<dbReference type="Pfam" id="PF15684">
    <property type="entry name" value="AROS"/>
    <property type="match status" value="1"/>
</dbReference>
<feature type="region of interest" description="Disordered" evidence="6">
    <location>
        <begin position="16"/>
        <end position="50"/>
    </location>
</feature>
<evidence type="ECO:0000313" key="8">
    <source>
        <dbReference type="Proteomes" id="UP000826234"/>
    </source>
</evidence>
<feature type="compositionally biased region" description="Basic residues" evidence="6">
    <location>
        <begin position="34"/>
        <end position="45"/>
    </location>
</feature>
<feature type="compositionally biased region" description="Basic and acidic residues" evidence="6">
    <location>
        <begin position="109"/>
        <end position="120"/>
    </location>
</feature>
<comment type="subcellular location">
    <subcellularLocation>
        <location evidence="1">Nucleus</location>
        <location evidence="1">Nucleolus</location>
    </subcellularLocation>
</comment>
<dbReference type="PRINTS" id="PR02029">
    <property type="entry name" value="ACTREGSIRT1"/>
</dbReference>
<evidence type="ECO:0000256" key="3">
    <source>
        <dbReference type="ARBA" id="ARBA00016855"/>
    </source>
</evidence>
<dbReference type="EMBL" id="JAIPUX010005290">
    <property type="protein sequence ID" value="KAH0616870.1"/>
    <property type="molecule type" value="Genomic_DNA"/>
</dbReference>
<sequence length="143" mass="16225">MSVSLLRKGLELLETAGASTPRAKKAASAQPNKKSLKRTRRKKKWLGSGRNQATIKGKVIKSAVEEYRKCQAVDHFQENLQYMMSSQFITDNTVTQKVLAQNRGRKARDRPQEETKKKPEGTVFTEEDFQRFEREYFGGAGGV</sequence>
<keyword evidence="4" id="KW-0539">Nucleus</keyword>
<evidence type="ECO:0000313" key="7">
    <source>
        <dbReference type="EMBL" id="KAH0616870.1"/>
    </source>
</evidence>
<accession>A0ABQ7SHN8</accession>
<protein>
    <recommendedName>
        <fullName evidence="3">Active regulator of SIRT1</fullName>
    </recommendedName>
    <alternativeName>
        <fullName evidence="5">40S ribosomal protein S19-binding protein 1</fullName>
    </alternativeName>
</protein>
<dbReference type="Proteomes" id="UP000826234">
    <property type="component" value="Unassembled WGS sequence"/>
</dbReference>
<reference evidence="7 8" key="1">
    <citation type="journal article" date="2022" name="Gigascience">
        <title>A chromosome-level genome assembly and annotation of the desert horned lizard, Phrynosoma platyrhinos, provides insight into chromosomal rearrangements among reptiles.</title>
        <authorList>
            <person name="Koochekian N."/>
            <person name="Ascanio A."/>
            <person name="Farleigh K."/>
            <person name="Card D.C."/>
            <person name="Schield D.R."/>
            <person name="Castoe T.A."/>
            <person name="Jezkova T."/>
        </authorList>
    </citation>
    <scope>NUCLEOTIDE SEQUENCE [LARGE SCALE GENOMIC DNA]</scope>
    <source>
        <strain evidence="7">NK-2021</strain>
    </source>
</reference>
<comment type="similarity">
    <text evidence="2">Belongs to the AROS family.</text>
</comment>
<evidence type="ECO:0000256" key="4">
    <source>
        <dbReference type="ARBA" id="ARBA00023242"/>
    </source>
</evidence>
<feature type="region of interest" description="Disordered" evidence="6">
    <location>
        <begin position="101"/>
        <end position="124"/>
    </location>
</feature>
<name>A0ABQ7SHN8_PHRPL</name>
<evidence type="ECO:0000256" key="6">
    <source>
        <dbReference type="SAM" id="MobiDB-lite"/>
    </source>
</evidence>
<keyword evidence="8" id="KW-1185">Reference proteome</keyword>
<evidence type="ECO:0000256" key="1">
    <source>
        <dbReference type="ARBA" id="ARBA00004604"/>
    </source>
</evidence>
<dbReference type="PANTHER" id="PTHR31454:SF2">
    <property type="entry name" value="ACTIVE REGULATOR OF SIRT1"/>
    <property type="match status" value="1"/>
</dbReference>
<proteinExistence type="inferred from homology"/>
<gene>
    <name evidence="7" type="ORF">JD844_028313</name>
</gene>
<evidence type="ECO:0000256" key="2">
    <source>
        <dbReference type="ARBA" id="ARBA00007318"/>
    </source>
</evidence>
<evidence type="ECO:0000256" key="5">
    <source>
        <dbReference type="ARBA" id="ARBA00032748"/>
    </source>
</evidence>
<dbReference type="PANTHER" id="PTHR31454">
    <property type="entry name" value="ACTIVE REGULATOR OF SIRT1"/>
    <property type="match status" value="1"/>
</dbReference>
<organism evidence="7 8">
    <name type="scientific">Phrynosoma platyrhinos</name>
    <name type="common">Desert horned lizard</name>
    <dbReference type="NCBI Taxonomy" id="52577"/>
    <lineage>
        <taxon>Eukaryota</taxon>
        <taxon>Metazoa</taxon>
        <taxon>Chordata</taxon>
        <taxon>Craniata</taxon>
        <taxon>Vertebrata</taxon>
        <taxon>Euteleostomi</taxon>
        <taxon>Lepidosauria</taxon>
        <taxon>Squamata</taxon>
        <taxon>Bifurcata</taxon>
        <taxon>Unidentata</taxon>
        <taxon>Episquamata</taxon>
        <taxon>Toxicofera</taxon>
        <taxon>Iguania</taxon>
        <taxon>Phrynosomatidae</taxon>
        <taxon>Phrynosomatinae</taxon>
        <taxon>Phrynosoma</taxon>
    </lineage>
</organism>
<dbReference type="InterPro" id="IPR023262">
    <property type="entry name" value="AROS"/>
</dbReference>
<comment type="caution">
    <text evidence="7">The sequence shown here is derived from an EMBL/GenBank/DDBJ whole genome shotgun (WGS) entry which is preliminary data.</text>
</comment>